<keyword evidence="3" id="KW-1185">Reference proteome</keyword>
<gene>
    <name evidence="2" type="ORF">QO010_000789</name>
</gene>
<dbReference type="Proteomes" id="UP001228905">
    <property type="component" value="Unassembled WGS sequence"/>
</dbReference>
<reference evidence="2 3" key="1">
    <citation type="submission" date="2023-07" db="EMBL/GenBank/DDBJ databases">
        <title>Genomic Encyclopedia of Type Strains, Phase IV (KMG-IV): sequencing the most valuable type-strain genomes for metagenomic binning, comparative biology and taxonomic classification.</title>
        <authorList>
            <person name="Goeker M."/>
        </authorList>
    </citation>
    <scope>NUCLEOTIDE SEQUENCE [LARGE SCALE GENOMIC DNA]</scope>
    <source>
        <strain evidence="2 3">DSM 18695</strain>
    </source>
</reference>
<keyword evidence="1" id="KW-0472">Membrane</keyword>
<keyword evidence="1" id="KW-0812">Transmembrane</keyword>
<comment type="caution">
    <text evidence="2">The sequence shown here is derived from an EMBL/GenBank/DDBJ whole genome shotgun (WGS) entry which is preliminary data.</text>
</comment>
<name>A0ABU0ILZ5_9CAUL</name>
<sequence length="71" mass="7450">MSPADSALDREALSYARALLKPPLPRDRIWLLLAASALAAVSALSLAVAIPWAATQVRDAPVTRVSLTPAT</sequence>
<evidence type="ECO:0000313" key="2">
    <source>
        <dbReference type="EMBL" id="MDQ0463041.1"/>
    </source>
</evidence>
<organism evidence="2 3">
    <name type="scientific">Caulobacter ginsengisoli</name>
    <dbReference type="NCBI Taxonomy" id="400775"/>
    <lineage>
        <taxon>Bacteria</taxon>
        <taxon>Pseudomonadati</taxon>
        <taxon>Pseudomonadota</taxon>
        <taxon>Alphaproteobacteria</taxon>
        <taxon>Caulobacterales</taxon>
        <taxon>Caulobacteraceae</taxon>
        <taxon>Caulobacter</taxon>
    </lineage>
</organism>
<protein>
    <submittedName>
        <fullName evidence="2">Uncharacterized protein</fullName>
    </submittedName>
</protein>
<proteinExistence type="predicted"/>
<dbReference type="RefSeq" id="WP_307346244.1">
    <property type="nucleotide sequence ID" value="NZ_JAUSVS010000001.1"/>
</dbReference>
<feature type="transmembrane region" description="Helical" evidence="1">
    <location>
        <begin position="29"/>
        <end position="54"/>
    </location>
</feature>
<evidence type="ECO:0000313" key="3">
    <source>
        <dbReference type="Proteomes" id="UP001228905"/>
    </source>
</evidence>
<dbReference type="EMBL" id="JAUSVS010000001">
    <property type="protein sequence ID" value="MDQ0463041.1"/>
    <property type="molecule type" value="Genomic_DNA"/>
</dbReference>
<accession>A0ABU0ILZ5</accession>
<evidence type="ECO:0000256" key="1">
    <source>
        <dbReference type="SAM" id="Phobius"/>
    </source>
</evidence>
<keyword evidence="1" id="KW-1133">Transmembrane helix</keyword>